<dbReference type="RefSeq" id="WP_157733418.1">
    <property type="nucleotide sequence ID" value="NZ_CP022540.1"/>
</dbReference>
<protein>
    <recommendedName>
        <fullName evidence="5">2-dehydropantoate 2-reductase</fullName>
        <ecNumber evidence="4">1.1.1.169</ecNumber>
    </recommendedName>
    <alternativeName>
        <fullName evidence="9">Ketopantoate reductase</fullName>
    </alternativeName>
</protein>
<sequence>MKICIFGAGAVGGHIAVRSSLGGADTSIIARGETLKAIRDHGIVVQAPEQELRATFSASDDPAALGVQDAVIVTVKAPALGDVAKTIGPLLGPETVVLFAMNGIPWWYFYKAGGPFDGRKLTTIDPEGQLWDRIGPDRALGGVVFSACSVVEPGVVRLAGAKNRLTIGEPGGADTARARRIAEVLTRGGLQTDVTETIRNTVWSKLLNNVASGIVATLTQSTVDVIAAEPPCERAMRDMLAETIAVAKAHGCDPGTEIDSVIGFMKALSHKPSILQDLEAGRLMEIESTYGIILRLAEMVQVDTPMLDLMVTLARLRAETAGLLGDVPNRIAQS</sequence>
<dbReference type="Pfam" id="PF08546">
    <property type="entry name" value="ApbA_C"/>
    <property type="match status" value="1"/>
</dbReference>
<organism evidence="13 14">
    <name type="scientific">Antarctobacter heliothermus</name>
    <dbReference type="NCBI Taxonomy" id="74033"/>
    <lineage>
        <taxon>Bacteria</taxon>
        <taxon>Pseudomonadati</taxon>
        <taxon>Pseudomonadota</taxon>
        <taxon>Alphaproteobacteria</taxon>
        <taxon>Rhodobacterales</taxon>
        <taxon>Roseobacteraceae</taxon>
        <taxon>Antarctobacter</taxon>
    </lineage>
</organism>
<dbReference type="InterPro" id="IPR013332">
    <property type="entry name" value="KPR_N"/>
</dbReference>
<dbReference type="InterPro" id="IPR008927">
    <property type="entry name" value="6-PGluconate_DH-like_C_sf"/>
</dbReference>
<feature type="domain" description="Ketopantoate reductase C-terminal" evidence="12">
    <location>
        <begin position="198"/>
        <end position="316"/>
    </location>
</feature>
<dbReference type="InterPro" id="IPR013328">
    <property type="entry name" value="6PGD_dom2"/>
</dbReference>
<keyword evidence="14" id="KW-1185">Reference proteome</keyword>
<dbReference type="InterPro" id="IPR051402">
    <property type="entry name" value="KPR-Related"/>
</dbReference>
<reference evidence="13 14" key="1">
    <citation type="submission" date="2017-07" db="EMBL/GenBank/DDBJ databases">
        <title>Genome Sequence of Antarctobacter heliothermus Strain SMS3 Isolated from a culture of the Diatom Skeletonema marinoi.</title>
        <authorList>
            <person name="Topel M."/>
            <person name="Pinder M.I.M."/>
            <person name="Johansson O.N."/>
            <person name="Kourtchenko O."/>
            <person name="Godhe A."/>
            <person name="Clarke A.K."/>
        </authorList>
    </citation>
    <scope>NUCLEOTIDE SEQUENCE [LARGE SCALE GENOMIC DNA]</scope>
    <source>
        <strain evidence="13 14">SMS3</strain>
    </source>
</reference>
<dbReference type="UniPathway" id="UPA00028">
    <property type="reaction ID" value="UER00004"/>
</dbReference>
<dbReference type="Gene3D" id="3.40.50.720">
    <property type="entry name" value="NAD(P)-binding Rossmann-like Domain"/>
    <property type="match status" value="1"/>
</dbReference>
<evidence type="ECO:0000259" key="12">
    <source>
        <dbReference type="Pfam" id="PF08546"/>
    </source>
</evidence>
<dbReference type="GO" id="GO:0005737">
    <property type="term" value="C:cytoplasm"/>
    <property type="evidence" value="ECO:0007669"/>
    <property type="project" value="TreeGrafter"/>
</dbReference>
<dbReference type="EC" id="1.1.1.169" evidence="4"/>
<dbReference type="GO" id="GO:0015940">
    <property type="term" value="P:pantothenate biosynthetic process"/>
    <property type="evidence" value="ECO:0007669"/>
    <property type="project" value="UniProtKB-UniPathway"/>
</dbReference>
<dbReference type="KEGG" id="aht:ANTHELSMS3_01350"/>
<dbReference type="NCBIfam" id="NF005089">
    <property type="entry name" value="PRK06522.1-4"/>
    <property type="match status" value="1"/>
</dbReference>
<evidence type="ECO:0000256" key="4">
    <source>
        <dbReference type="ARBA" id="ARBA00013014"/>
    </source>
</evidence>
<comment type="catalytic activity">
    <reaction evidence="10">
        <text>(R)-pantoate + NADP(+) = 2-dehydropantoate + NADPH + H(+)</text>
        <dbReference type="Rhea" id="RHEA:16233"/>
        <dbReference type="ChEBI" id="CHEBI:11561"/>
        <dbReference type="ChEBI" id="CHEBI:15378"/>
        <dbReference type="ChEBI" id="CHEBI:15980"/>
        <dbReference type="ChEBI" id="CHEBI:57783"/>
        <dbReference type="ChEBI" id="CHEBI:58349"/>
        <dbReference type="EC" id="1.1.1.169"/>
    </reaction>
</comment>
<dbReference type="InterPro" id="IPR013752">
    <property type="entry name" value="KPA_reductase"/>
</dbReference>
<dbReference type="GO" id="GO:0008677">
    <property type="term" value="F:2-dehydropantoate 2-reductase activity"/>
    <property type="evidence" value="ECO:0007669"/>
    <property type="project" value="UniProtKB-EC"/>
</dbReference>
<evidence type="ECO:0000256" key="7">
    <source>
        <dbReference type="ARBA" id="ARBA00022857"/>
    </source>
</evidence>
<evidence type="ECO:0000256" key="6">
    <source>
        <dbReference type="ARBA" id="ARBA00022655"/>
    </source>
</evidence>
<keyword evidence="7" id="KW-0521">NADP</keyword>
<evidence type="ECO:0000313" key="14">
    <source>
        <dbReference type="Proteomes" id="UP000203589"/>
    </source>
</evidence>
<dbReference type="Pfam" id="PF02558">
    <property type="entry name" value="ApbA"/>
    <property type="match status" value="1"/>
</dbReference>
<evidence type="ECO:0000259" key="11">
    <source>
        <dbReference type="Pfam" id="PF02558"/>
    </source>
</evidence>
<evidence type="ECO:0000256" key="3">
    <source>
        <dbReference type="ARBA" id="ARBA00007870"/>
    </source>
</evidence>
<dbReference type="PANTHER" id="PTHR21708">
    <property type="entry name" value="PROBABLE 2-DEHYDROPANTOATE 2-REDUCTASE"/>
    <property type="match status" value="1"/>
</dbReference>
<evidence type="ECO:0000256" key="1">
    <source>
        <dbReference type="ARBA" id="ARBA00002919"/>
    </source>
</evidence>
<evidence type="ECO:0000313" key="13">
    <source>
        <dbReference type="EMBL" id="ASP20052.1"/>
    </source>
</evidence>
<comment type="pathway">
    <text evidence="2">Cofactor biosynthesis; (R)-pantothenate biosynthesis; (R)-pantoate from 3-methyl-2-oxobutanoate: step 2/2.</text>
</comment>
<dbReference type="EMBL" id="CP022540">
    <property type="protein sequence ID" value="ASP20052.1"/>
    <property type="molecule type" value="Genomic_DNA"/>
</dbReference>
<proteinExistence type="inferred from homology"/>
<evidence type="ECO:0000256" key="2">
    <source>
        <dbReference type="ARBA" id="ARBA00004994"/>
    </source>
</evidence>
<dbReference type="Proteomes" id="UP000203589">
    <property type="component" value="Chromosome"/>
</dbReference>
<dbReference type="Gene3D" id="1.10.1040.10">
    <property type="entry name" value="N-(1-d-carboxylethyl)-l-norvaline Dehydrogenase, domain 2"/>
    <property type="match status" value="1"/>
</dbReference>
<feature type="domain" description="Ketopantoate reductase N-terminal" evidence="11">
    <location>
        <begin position="3"/>
        <end position="170"/>
    </location>
</feature>
<comment type="function">
    <text evidence="1">Catalyzes the NADPH-dependent reduction of ketopantoate into pantoic acid.</text>
</comment>
<comment type="similarity">
    <text evidence="3">Belongs to the ketopantoate reductase family.</text>
</comment>
<dbReference type="InterPro" id="IPR036291">
    <property type="entry name" value="NAD(P)-bd_dom_sf"/>
</dbReference>
<dbReference type="OrthoDB" id="9793586at2"/>
<dbReference type="SUPFAM" id="SSF48179">
    <property type="entry name" value="6-phosphogluconate dehydrogenase C-terminal domain-like"/>
    <property type="match status" value="1"/>
</dbReference>
<dbReference type="FunFam" id="3.40.50.720:FF:000307">
    <property type="entry name" value="2-dehydropantoate 2-reductase"/>
    <property type="match status" value="1"/>
</dbReference>
<evidence type="ECO:0000256" key="5">
    <source>
        <dbReference type="ARBA" id="ARBA00019465"/>
    </source>
</evidence>
<keyword evidence="8" id="KW-0560">Oxidoreductase</keyword>
<name>A0A222E1N9_9RHOB</name>
<dbReference type="AlphaFoldDB" id="A0A222E1N9"/>
<dbReference type="SUPFAM" id="SSF51735">
    <property type="entry name" value="NAD(P)-binding Rossmann-fold domains"/>
    <property type="match status" value="1"/>
</dbReference>
<dbReference type="PANTHER" id="PTHR21708:SF45">
    <property type="entry name" value="2-DEHYDROPANTOATE 2-REDUCTASE"/>
    <property type="match status" value="1"/>
</dbReference>
<evidence type="ECO:0000256" key="10">
    <source>
        <dbReference type="ARBA" id="ARBA00048793"/>
    </source>
</evidence>
<evidence type="ECO:0000256" key="8">
    <source>
        <dbReference type="ARBA" id="ARBA00023002"/>
    </source>
</evidence>
<accession>A0A222E1N9</accession>
<gene>
    <name evidence="13" type="ORF">ANTHELSMS3_01350</name>
</gene>
<evidence type="ECO:0000256" key="9">
    <source>
        <dbReference type="ARBA" id="ARBA00032024"/>
    </source>
</evidence>
<keyword evidence="6" id="KW-0566">Pantothenate biosynthesis</keyword>